<keyword evidence="1" id="KW-0547">Nucleotide-binding</keyword>
<dbReference type="EMBL" id="DVHU01000031">
    <property type="protein sequence ID" value="HIR92533.1"/>
    <property type="molecule type" value="Genomic_DNA"/>
</dbReference>
<feature type="non-terminal residue" evidence="1">
    <location>
        <position position="274"/>
    </location>
</feature>
<reference evidence="1" key="2">
    <citation type="journal article" date="2021" name="PeerJ">
        <title>Extensive microbial diversity within the chicken gut microbiome revealed by metagenomics and culture.</title>
        <authorList>
            <person name="Gilroy R."/>
            <person name="Ravi A."/>
            <person name="Getino M."/>
            <person name="Pursley I."/>
            <person name="Horton D.L."/>
            <person name="Alikhan N.F."/>
            <person name="Baker D."/>
            <person name="Gharbi K."/>
            <person name="Hall N."/>
            <person name="Watson M."/>
            <person name="Adriaenssens E.M."/>
            <person name="Foster-Nyarko E."/>
            <person name="Jarju S."/>
            <person name="Secka A."/>
            <person name="Antonio M."/>
            <person name="Oren A."/>
            <person name="Chaudhuri R.R."/>
            <person name="La Ragione R."/>
            <person name="Hildebrand F."/>
            <person name="Pallen M.J."/>
        </authorList>
    </citation>
    <scope>NUCLEOTIDE SEQUENCE</scope>
    <source>
        <strain evidence="1">ChiSxjej1B13-7041</strain>
    </source>
</reference>
<dbReference type="InterPro" id="IPR027417">
    <property type="entry name" value="P-loop_NTPase"/>
</dbReference>
<dbReference type="AlphaFoldDB" id="A0A9D1JF31"/>
<accession>A0A9D1JF31</accession>
<evidence type="ECO:0000313" key="1">
    <source>
        <dbReference type="EMBL" id="HIR92533.1"/>
    </source>
</evidence>
<dbReference type="GO" id="GO:0005524">
    <property type="term" value="F:ATP binding"/>
    <property type="evidence" value="ECO:0007669"/>
    <property type="project" value="UniProtKB-KW"/>
</dbReference>
<dbReference type="Proteomes" id="UP000886841">
    <property type="component" value="Unassembled WGS sequence"/>
</dbReference>
<organism evidence="1 2">
    <name type="scientific">Candidatus Egerieimonas intestinavium</name>
    <dbReference type="NCBI Taxonomy" id="2840777"/>
    <lineage>
        <taxon>Bacteria</taxon>
        <taxon>Bacillati</taxon>
        <taxon>Bacillota</taxon>
        <taxon>Clostridia</taxon>
        <taxon>Lachnospirales</taxon>
        <taxon>Lachnospiraceae</taxon>
        <taxon>Lachnospiraceae incertae sedis</taxon>
        <taxon>Candidatus Egerieimonas</taxon>
    </lineage>
</organism>
<gene>
    <name evidence="1" type="ORF">IAB98_03800</name>
</gene>
<evidence type="ECO:0000313" key="2">
    <source>
        <dbReference type="Proteomes" id="UP000886841"/>
    </source>
</evidence>
<comment type="caution">
    <text evidence="1">The sequence shown here is derived from an EMBL/GenBank/DDBJ whole genome shotgun (WGS) entry which is preliminary data.</text>
</comment>
<dbReference type="Gene3D" id="3.40.50.300">
    <property type="entry name" value="P-loop containing nucleotide triphosphate hydrolases"/>
    <property type="match status" value="1"/>
</dbReference>
<protein>
    <submittedName>
        <fullName evidence="1">ATP-binding protein</fullName>
    </submittedName>
</protein>
<reference evidence="1" key="1">
    <citation type="submission" date="2020-10" db="EMBL/GenBank/DDBJ databases">
        <authorList>
            <person name="Gilroy R."/>
        </authorList>
    </citation>
    <scope>NUCLEOTIDE SEQUENCE</scope>
    <source>
        <strain evidence="1">ChiSxjej1B13-7041</strain>
    </source>
</reference>
<sequence>MRVLRITAKGLPLFKEELDISFFAQQRVADDDKDLLYSLFSNVYLNCANAFIGINAAGKTSVLRVVLLAFNLLNNQPINHIETKDILGETQKATINIYFYSISGEICRLETVIRAEKSKPDTVWYKIIQETLWAKSQEAVTARKHLTDFSEYEPIAVRREEQFLPDDVSIIIAHNKKTKEKLNIASLLSLTNINVLPFADEIPVEIISFLDPMVDKLYFDKAENKVLIHLKFRGQEEIILNNPLDLNVYLSSGTIKGIVAFTMAKEILKSGGYL</sequence>
<keyword evidence="1" id="KW-0067">ATP-binding</keyword>
<name>A0A9D1JF31_9FIRM</name>
<proteinExistence type="predicted"/>